<dbReference type="OrthoDB" id="9799894at2"/>
<accession>A0A2N3Q190</accession>
<dbReference type="InterPro" id="IPR009562">
    <property type="entry name" value="DUF1178"/>
</dbReference>
<dbReference type="AlphaFoldDB" id="A0A2N3Q190"/>
<dbReference type="PIRSF" id="PIRSF032131">
    <property type="entry name" value="UCP032131"/>
    <property type="match status" value="1"/>
</dbReference>
<comment type="caution">
    <text evidence="1">The sequence shown here is derived from an EMBL/GenBank/DDBJ whole genome shotgun (WGS) entry which is preliminary data.</text>
</comment>
<name>A0A2N3Q190_9PROT</name>
<evidence type="ECO:0000313" key="2">
    <source>
        <dbReference type="Proteomes" id="UP000233293"/>
    </source>
</evidence>
<dbReference type="EMBL" id="PIUM01000001">
    <property type="protein sequence ID" value="PKU26428.1"/>
    <property type="molecule type" value="Genomic_DNA"/>
</dbReference>
<gene>
    <name evidence="1" type="ORF">CWS72_00835</name>
</gene>
<proteinExistence type="predicted"/>
<evidence type="ECO:0000313" key="1">
    <source>
        <dbReference type="EMBL" id="PKU26428.1"/>
    </source>
</evidence>
<protein>
    <submittedName>
        <fullName evidence="1">DUF1178 domain-containing protein</fullName>
    </submittedName>
</protein>
<dbReference type="RefSeq" id="WP_101248658.1">
    <property type="nucleotide sequence ID" value="NZ_PIUM01000001.1"/>
</dbReference>
<organism evidence="1 2">
    <name type="scientific">Telmatospirillum siberiense</name>
    <dbReference type="NCBI Taxonomy" id="382514"/>
    <lineage>
        <taxon>Bacteria</taxon>
        <taxon>Pseudomonadati</taxon>
        <taxon>Pseudomonadota</taxon>
        <taxon>Alphaproteobacteria</taxon>
        <taxon>Rhodospirillales</taxon>
        <taxon>Rhodospirillaceae</taxon>
        <taxon>Telmatospirillum</taxon>
    </lineage>
</organism>
<dbReference type="Proteomes" id="UP000233293">
    <property type="component" value="Unassembled WGS sequence"/>
</dbReference>
<keyword evidence="2" id="KW-1185">Reference proteome</keyword>
<dbReference type="Pfam" id="PF06676">
    <property type="entry name" value="DUF1178"/>
    <property type="match status" value="1"/>
</dbReference>
<sequence length="138" mass="15723">MILFHLICGQEHEFEGWFRNGATFDEQLAAGELTCPVCSNRSVRKAPMSPGVISGERAEKGKRDADAELRESLIALRRTIEENCDYVGERFPEEARRIHYGEVEERPIYGQTSLDEARSLREEGVDIMLIPGRPRRDS</sequence>
<reference evidence="2" key="1">
    <citation type="submission" date="2017-12" db="EMBL/GenBank/DDBJ databases">
        <title>Draft genome sequence of Telmatospirillum siberiense 26-4b1T, an acidotolerant peatland alphaproteobacterium potentially involved in sulfur cycling.</title>
        <authorList>
            <person name="Hausmann B."/>
            <person name="Pjevac P."/>
            <person name="Schreck K."/>
            <person name="Herbold C.W."/>
            <person name="Daims H."/>
            <person name="Wagner M."/>
            <person name="Pester M."/>
            <person name="Loy A."/>
        </authorList>
    </citation>
    <scope>NUCLEOTIDE SEQUENCE [LARGE SCALE GENOMIC DNA]</scope>
    <source>
        <strain evidence="2">26-4b1</strain>
    </source>
</reference>